<sequence length="374" mass="41996">MVESSLSEELLRTWKRVQDRYRTDSDDKNVTKLELLMKFVKEEAQREDEITVALSNAKQTVQSRKRKVEAIESEVVPTAAGLSTNTRVVTNSTKKATNNICVFCDKPHNSKECYTAPRMNFEEKRKKLTQTKCCYLCFRKNHLSFHCRDKSRCQSCLGRHHVLMCPKSSSNDDNKKRRAQGHSPGKELNNKKNESGFKDGKITRTVTNCLSGSKSSECLGEIPLQTVKVKLTGSDGSSKIVRAVLDPGAQKSAIRKATAVEMKLPVSHTVLLGHFLYSGHQTKFKEHGVHRVEVRSLDDKFAMELNLIDENIIVIGVPSVKKDDIPIELRMQHITLTDSDASDEIELLLGNDVYGKLLTGNVQNTDLGYTAIET</sequence>
<dbReference type="PANTHER" id="PTHR47331:SF1">
    <property type="entry name" value="GAG-LIKE PROTEIN"/>
    <property type="match status" value="1"/>
</dbReference>
<feature type="non-terminal residue" evidence="2">
    <location>
        <position position="374"/>
    </location>
</feature>
<evidence type="ECO:0000313" key="3">
    <source>
        <dbReference type="Proteomes" id="UP000708208"/>
    </source>
</evidence>
<dbReference type="EMBL" id="CAJVCH010244190">
    <property type="protein sequence ID" value="CAG7733155.1"/>
    <property type="molecule type" value="Genomic_DNA"/>
</dbReference>
<evidence type="ECO:0000256" key="1">
    <source>
        <dbReference type="SAM" id="MobiDB-lite"/>
    </source>
</evidence>
<dbReference type="AlphaFoldDB" id="A0A8J2K576"/>
<keyword evidence="3" id="KW-1185">Reference proteome</keyword>
<proteinExistence type="predicted"/>
<gene>
    <name evidence="2" type="ORF">AFUS01_LOCUS21620</name>
</gene>
<dbReference type="Proteomes" id="UP000708208">
    <property type="component" value="Unassembled WGS sequence"/>
</dbReference>
<name>A0A8J2K576_9HEXA</name>
<protein>
    <recommendedName>
        <fullName evidence="4">Peptidase aspartic putative domain-containing protein</fullName>
    </recommendedName>
</protein>
<comment type="caution">
    <text evidence="2">The sequence shown here is derived from an EMBL/GenBank/DDBJ whole genome shotgun (WGS) entry which is preliminary data.</text>
</comment>
<feature type="compositionally biased region" description="Basic and acidic residues" evidence="1">
    <location>
        <begin position="184"/>
        <end position="199"/>
    </location>
</feature>
<dbReference type="OrthoDB" id="5967017at2759"/>
<organism evidence="2 3">
    <name type="scientific">Allacma fusca</name>
    <dbReference type="NCBI Taxonomy" id="39272"/>
    <lineage>
        <taxon>Eukaryota</taxon>
        <taxon>Metazoa</taxon>
        <taxon>Ecdysozoa</taxon>
        <taxon>Arthropoda</taxon>
        <taxon>Hexapoda</taxon>
        <taxon>Collembola</taxon>
        <taxon>Symphypleona</taxon>
        <taxon>Sminthuridae</taxon>
        <taxon>Allacma</taxon>
    </lineage>
</organism>
<accession>A0A8J2K576</accession>
<reference evidence="2" key="1">
    <citation type="submission" date="2021-06" db="EMBL/GenBank/DDBJ databases">
        <authorList>
            <person name="Hodson N. C."/>
            <person name="Mongue J. A."/>
            <person name="Jaron S. K."/>
        </authorList>
    </citation>
    <scope>NUCLEOTIDE SEQUENCE</scope>
</reference>
<feature type="region of interest" description="Disordered" evidence="1">
    <location>
        <begin position="167"/>
        <end position="199"/>
    </location>
</feature>
<evidence type="ECO:0000313" key="2">
    <source>
        <dbReference type="EMBL" id="CAG7733155.1"/>
    </source>
</evidence>
<evidence type="ECO:0008006" key="4">
    <source>
        <dbReference type="Google" id="ProtNLM"/>
    </source>
</evidence>
<dbReference type="PANTHER" id="PTHR47331">
    <property type="entry name" value="PHD-TYPE DOMAIN-CONTAINING PROTEIN"/>
    <property type="match status" value="1"/>
</dbReference>